<organism evidence="2 3">
    <name type="scientific">Daphnia magna</name>
    <dbReference type="NCBI Taxonomy" id="35525"/>
    <lineage>
        <taxon>Eukaryota</taxon>
        <taxon>Metazoa</taxon>
        <taxon>Ecdysozoa</taxon>
        <taxon>Arthropoda</taxon>
        <taxon>Crustacea</taxon>
        <taxon>Branchiopoda</taxon>
        <taxon>Diplostraca</taxon>
        <taxon>Cladocera</taxon>
        <taxon>Anomopoda</taxon>
        <taxon>Daphniidae</taxon>
        <taxon>Daphnia</taxon>
    </lineage>
</organism>
<protein>
    <submittedName>
        <fullName evidence="2">Uncharacterized protein</fullName>
    </submittedName>
</protein>
<proteinExistence type="predicted"/>
<evidence type="ECO:0000313" key="3">
    <source>
        <dbReference type="Proteomes" id="UP000076858"/>
    </source>
</evidence>
<accession>A0A162CST5</accession>
<feature type="non-terminal residue" evidence="2">
    <location>
        <position position="1"/>
    </location>
</feature>
<sequence length="77" mass="8582">NAVAFASSPSSSTLSPSPHRSLRPIAIYDPCIRKKIHGLVTRKRGPKRVLLSRQPTAMERGHHGTSLWYCFDLHCSV</sequence>
<evidence type="ECO:0000256" key="1">
    <source>
        <dbReference type="SAM" id="MobiDB-lite"/>
    </source>
</evidence>
<name>A0A162CST5_9CRUS</name>
<feature type="compositionally biased region" description="Low complexity" evidence="1">
    <location>
        <begin position="7"/>
        <end position="19"/>
    </location>
</feature>
<dbReference type="AlphaFoldDB" id="A0A162CST5"/>
<comment type="caution">
    <text evidence="2">The sequence shown here is derived from an EMBL/GenBank/DDBJ whole genome shotgun (WGS) entry which is preliminary data.</text>
</comment>
<gene>
    <name evidence="2" type="ORF">APZ42_005770</name>
</gene>
<keyword evidence="3" id="KW-1185">Reference proteome</keyword>
<reference evidence="2 3" key="1">
    <citation type="submission" date="2016-03" db="EMBL/GenBank/DDBJ databases">
        <title>EvidentialGene: Evidence-directed Construction of Genes on Genomes.</title>
        <authorList>
            <person name="Gilbert D.G."/>
            <person name="Choi J.-H."/>
            <person name="Mockaitis K."/>
            <person name="Colbourne J."/>
            <person name="Pfrender M."/>
        </authorList>
    </citation>
    <scope>NUCLEOTIDE SEQUENCE [LARGE SCALE GENOMIC DNA]</scope>
    <source>
        <strain evidence="2 3">Xinb3</strain>
        <tissue evidence="2">Complete organism</tissue>
    </source>
</reference>
<evidence type="ECO:0000313" key="2">
    <source>
        <dbReference type="EMBL" id="KZR98693.1"/>
    </source>
</evidence>
<feature type="region of interest" description="Disordered" evidence="1">
    <location>
        <begin position="1"/>
        <end position="22"/>
    </location>
</feature>
<dbReference type="Proteomes" id="UP000076858">
    <property type="component" value="Unassembled WGS sequence"/>
</dbReference>
<dbReference type="EMBL" id="LRGB01016145">
    <property type="protein sequence ID" value="KZR98693.1"/>
    <property type="molecule type" value="Genomic_DNA"/>
</dbReference>